<evidence type="ECO:0000313" key="3">
    <source>
        <dbReference type="Proteomes" id="UP000489961"/>
    </source>
</evidence>
<dbReference type="AlphaFoldDB" id="A0A811GB05"/>
<proteinExistence type="predicted"/>
<gene>
    <name evidence="2" type="ORF">SFB21_0738</name>
</gene>
<reference evidence="2 3" key="1">
    <citation type="submission" date="2020-02" db="EMBL/GenBank/DDBJ databases">
        <authorList>
            <person name="Chaudhuri R."/>
        </authorList>
    </citation>
    <scope>NUCLEOTIDE SEQUENCE [LARGE SCALE GENOMIC DNA]</scope>
    <source>
        <strain evidence="2">SFB21</strain>
    </source>
</reference>
<dbReference type="SMART" id="SM00901">
    <property type="entry name" value="FRG"/>
    <property type="match status" value="1"/>
</dbReference>
<dbReference type="InterPro" id="IPR014966">
    <property type="entry name" value="FRG-dom"/>
</dbReference>
<dbReference type="Proteomes" id="UP000489961">
    <property type="component" value="Unassembled WGS sequence"/>
</dbReference>
<dbReference type="RefSeq" id="WP_174558699.1">
    <property type="nucleotide sequence ID" value="NZ_CADDTS010000013.1"/>
</dbReference>
<dbReference type="Pfam" id="PF08867">
    <property type="entry name" value="FRG"/>
    <property type="match status" value="1"/>
</dbReference>
<dbReference type="EMBL" id="CADDTS010000013">
    <property type="protein sequence ID" value="CAB1210063.1"/>
    <property type="molecule type" value="Genomic_DNA"/>
</dbReference>
<comment type="caution">
    <text evidence="2">The sequence shown here is derived from an EMBL/GenBank/DDBJ whole genome shotgun (WGS) entry which is preliminary data.</text>
</comment>
<evidence type="ECO:0000313" key="2">
    <source>
        <dbReference type="EMBL" id="CAB1210063.1"/>
    </source>
</evidence>
<evidence type="ECO:0000259" key="1">
    <source>
        <dbReference type="SMART" id="SM00901"/>
    </source>
</evidence>
<protein>
    <submittedName>
        <fullName evidence="2">FRG domain protein</fullName>
    </submittedName>
</protein>
<name>A0A811GB05_9GAMM</name>
<sequence length="545" mass="63911">MKNMFFNLIVVNDPSEIDGFGQPTFSITLPTYRFLEHTNEEIYNNFREAIDNFLYEIKYYPTIIAFENLKYSITLAKITDTIIFDENNKKITATFKKLITKELDDYESIEFIDKIDYREKIHAIDDEKRILASALLFSKLEIYRTHWAIKKANLFSIAKEISILQNFLEFQDSFPPKPQKLIPEGNIQTNFGFSSISQISYQHKEIIFVKNVSQYIKEVLSITNVKYKKDINEFFFRGHSKDTYKLKPSLFRPYGNNGKVYESSEHLLYRELITAEPNFFNQEPSAIDTLARMQHYSMPTRLLDISSNPLTALYFACKDPDHHFTFVDYDPAQKISSDDEIIIKDNKYQKKIFSNGEVILFFIKKDSISFYDSDKVTCIANLVKLNDNQKNHISRLITKNTPSFHFIKKHLLFISNHVNKKININYRLPCGDVICSQYLHFIRSEKPYFEPNILVQDLKKIICIKAKKLDKRIQAQSGSFLLFGYADELPPTGNENIEIIRFKIKHEDKETILRELDLLGINEATIYPDIENSAKYIKEKLKRES</sequence>
<organism evidence="2 3">
    <name type="scientific">Acinetobacter bouvetii</name>
    <dbReference type="NCBI Taxonomy" id="202951"/>
    <lineage>
        <taxon>Bacteria</taxon>
        <taxon>Pseudomonadati</taxon>
        <taxon>Pseudomonadota</taxon>
        <taxon>Gammaproteobacteria</taxon>
        <taxon>Moraxellales</taxon>
        <taxon>Moraxellaceae</taxon>
        <taxon>Acinetobacter</taxon>
    </lineage>
</organism>
<feature type="domain" description="FRG" evidence="1">
    <location>
        <begin position="230"/>
        <end position="326"/>
    </location>
</feature>
<accession>A0A811GB05</accession>